<protein>
    <submittedName>
        <fullName evidence="7">Sigma-70 family RNA polymerase sigma factor</fullName>
    </submittedName>
</protein>
<keyword evidence="3" id="KW-0731">Sigma factor</keyword>
<dbReference type="Pfam" id="PF04542">
    <property type="entry name" value="Sigma70_r2"/>
    <property type="match status" value="1"/>
</dbReference>
<keyword evidence="2" id="KW-0805">Transcription regulation</keyword>
<dbReference type="NCBIfam" id="TIGR02937">
    <property type="entry name" value="sigma70-ECF"/>
    <property type="match status" value="1"/>
</dbReference>
<dbReference type="InterPro" id="IPR014284">
    <property type="entry name" value="RNA_pol_sigma-70_dom"/>
</dbReference>
<evidence type="ECO:0000256" key="1">
    <source>
        <dbReference type="ARBA" id="ARBA00010641"/>
    </source>
</evidence>
<dbReference type="InterPro" id="IPR036388">
    <property type="entry name" value="WH-like_DNA-bd_sf"/>
</dbReference>
<accession>A0ABW5NLT2</accession>
<dbReference type="PANTHER" id="PTHR43133:SF46">
    <property type="entry name" value="RNA POLYMERASE SIGMA-70 FACTOR ECF SUBFAMILY"/>
    <property type="match status" value="1"/>
</dbReference>
<evidence type="ECO:0000313" key="7">
    <source>
        <dbReference type="EMBL" id="MFD2598994.1"/>
    </source>
</evidence>
<dbReference type="Proteomes" id="UP001597393">
    <property type="component" value="Unassembled WGS sequence"/>
</dbReference>
<dbReference type="InterPro" id="IPR013325">
    <property type="entry name" value="RNA_pol_sigma_r2"/>
</dbReference>
<dbReference type="PANTHER" id="PTHR43133">
    <property type="entry name" value="RNA POLYMERASE ECF-TYPE SIGMA FACTO"/>
    <property type="match status" value="1"/>
</dbReference>
<evidence type="ECO:0000259" key="6">
    <source>
        <dbReference type="Pfam" id="PF08281"/>
    </source>
</evidence>
<dbReference type="EMBL" id="JBHUMA010000006">
    <property type="protein sequence ID" value="MFD2598994.1"/>
    <property type="molecule type" value="Genomic_DNA"/>
</dbReference>
<dbReference type="SUPFAM" id="SSF88946">
    <property type="entry name" value="Sigma2 domain of RNA polymerase sigma factors"/>
    <property type="match status" value="1"/>
</dbReference>
<dbReference type="InterPro" id="IPR007627">
    <property type="entry name" value="RNA_pol_sigma70_r2"/>
</dbReference>
<dbReference type="Pfam" id="PF08281">
    <property type="entry name" value="Sigma70_r4_2"/>
    <property type="match status" value="1"/>
</dbReference>
<dbReference type="Gene3D" id="1.10.10.10">
    <property type="entry name" value="Winged helix-like DNA-binding domain superfamily/Winged helix DNA-binding domain"/>
    <property type="match status" value="1"/>
</dbReference>
<comment type="similarity">
    <text evidence="1">Belongs to the sigma-70 factor family. ECF subfamily.</text>
</comment>
<reference evidence="8" key="1">
    <citation type="journal article" date="2019" name="Int. J. Syst. Evol. Microbiol.">
        <title>The Global Catalogue of Microorganisms (GCM) 10K type strain sequencing project: providing services to taxonomists for standard genome sequencing and annotation.</title>
        <authorList>
            <consortium name="The Broad Institute Genomics Platform"/>
            <consortium name="The Broad Institute Genome Sequencing Center for Infectious Disease"/>
            <person name="Wu L."/>
            <person name="Ma J."/>
        </authorList>
    </citation>
    <scope>NUCLEOTIDE SEQUENCE [LARGE SCALE GENOMIC DNA]</scope>
    <source>
        <strain evidence="8">KCTC 42248</strain>
    </source>
</reference>
<organism evidence="7 8">
    <name type="scientific">Sphingobacterium corticis</name>
    <dbReference type="NCBI Taxonomy" id="1812823"/>
    <lineage>
        <taxon>Bacteria</taxon>
        <taxon>Pseudomonadati</taxon>
        <taxon>Bacteroidota</taxon>
        <taxon>Sphingobacteriia</taxon>
        <taxon>Sphingobacteriales</taxon>
        <taxon>Sphingobacteriaceae</taxon>
        <taxon>Sphingobacterium</taxon>
    </lineage>
</organism>
<gene>
    <name evidence="7" type="ORF">ACFSQ3_08515</name>
</gene>
<keyword evidence="8" id="KW-1185">Reference proteome</keyword>
<dbReference type="InterPro" id="IPR013324">
    <property type="entry name" value="RNA_pol_sigma_r3/r4-like"/>
</dbReference>
<evidence type="ECO:0000256" key="4">
    <source>
        <dbReference type="ARBA" id="ARBA00023163"/>
    </source>
</evidence>
<feature type="domain" description="RNA polymerase sigma-70 region 2" evidence="5">
    <location>
        <begin position="25"/>
        <end position="90"/>
    </location>
</feature>
<sequence>MEMESSEKNDVSGLAIGDVTAFNRIYERYHKRIHANILKFIRHDDASFEILQDVFLSLWQNRFKFESSDTVGNWLFVVSYNKSLNKLRSELKHSIDYVAEFSQEQSYYVDEETDDVQEKQLALIDDAINILPARKKQVFVMCRYEGKSKDDVAALLGISPQSVSDYLKQANKAIKSYVLQRYDAQVPYILLLSVFLQS</sequence>
<evidence type="ECO:0000313" key="8">
    <source>
        <dbReference type="Proteomes" id="UP001597393"/>
    </source>
</evidence>
<dbReference type="InterPro" id="IPR013249">
    <property type="entry name" value="RNA_pol_sigma70_r4_t2"/>
</dbReference>
<name>A0ABW5NLT2_9SPHI</name>
<dbReference type="InterPro" id="IPR039425">
    <property type="entry name" value="RNA_pol_sigma-70-like"/>
</dbReference>
<evidence type="ECO:0000256" key="3">
    <source>
        <dbReference type="ARBA" id="ARBA00023082"/>
    </source>
</evidence>
<proteinExistence type="inferred from homology"/>
<keyword evidence="4" id="KW-0804">Transcription</keyword>
<dbReference type="Gene3D" id="1.10.1740.10">
    <property type="match status" value="1"/>
</dbReference>
<dbReference type="CDD" id="cd06171">
    <property type="entry name" value="Sigma70_r4"/>
    <property type="match status" value="1"/>
</dbReference>
<evidence type="ECO:0000259" key="5">
    <source>
        <dbReference type="Pfam" id="PF04542"/>
    </source>
</evidence>
<evidence type="ECO:0000256" key="2">
    <source>
        <dbReference type="ARBA" id="ARBA00023015"/>
    </source>
</evidence>
<dbReference type="RefSeq" id="WP_380869122.1">
    <property type="nucleotide sequence ID" value="NZ_JBHUMA010000006.1"/>
</dbReference>
<feature type="domain" description="RNA polymerase sigma factor 70 region 4 type 2" evidence="6">
    <location>
        <begin position="123"/>
        <end position="172"/>
    </location>
</feature>
<dbReference type="SUPFAM" id="SSF88659">
    <property type="entry name" value="Sigma3 and sigma4 domains of RNA polymerase sigma factors"/>
    <property type="match status" value="1"/>
</dbReference>
<comment type="caution">
    <text evidence="7">The sequence shown here is derived from an EMBL/GenBank/DDBJ whole genome shotgun (WGS) entry which is preliminary data.</text>
</comment>